<evidence type="ECO:0008006" key="5">
    <source>
        <dbReference type="Google" id="ProtNLM"/>
    </source>
</evidence>
<gene>
    <name evidence="2" type="ORF">BJF91_19960</name>
    <name evidence="1" type="ORF">GGQ71_000615</name>
</gene>
<name>A0A1Q9A484_9HYPH</name>
<comment type="caution">
    <text evidence="2">The sequence shown here is derived from an EMBL/GenBank/DDBJ whole genome shotgun (WGS) entry which is preliminary data.</text>
</comment>
<dbReference type="EMBL" id="MKIN01000022">
    <property type="protein sequence ID" value="OLP49328.1"/>
    <property type="molecule type" value="Genomic_DNA"/>
</dbReference>
<protein>
    <recommendedName>
        <fullName evidence="5">Zinc/iron-chelating domain-containing protein</fullName>
    </recommendedName>
</protein>
<dbReference type="PANTHER" id="PTHR36931:SF1">
    <property type="entry name" value="UPF0153 PROTEIN YEIW"/>
    <property type="match status" value="1"/>
</dbReference>
<accession>A0A1Q9A484</accession>
<evidence type="ECO:0000313" key="4">
    <source>
        <dbReference type="Proteomes" id="UP000544107"/>
    </source>
</evidence>
<proteinExistence type="predicted"/>
<evidence type="ECO:0000313" key="2">
    <source>
        <dbReference type="EMBL" id="OLP49328.1"/>
    </source>
</evidence>
<reference evidence="2 3" key="1">
    <citation type="submission" date="2016-09" db="EMBL/GenBank/DDBJ databases">
        <title>Rhizobium oryziradicis sp. nov., isolated from the root of rice.</title>
        <authorList>
            <person name="Zhao J."/>
            <person name="Zhang X."/>
        </authorList>
    </citation>
    <scope>NUCLEOTIDE SEQUENCE [LARGE SCALE GENOMIC DNA]</scope>
    <source>
        <strain evidence="2 3">14971</strain>
    </source>
</reference>
<dbReference type="EMBL" id="JACIED010000001">
    <property type="protein sequence ID" value="MBB4006379.1"/>
    <property type="molecule type" value="Genomic_DNA"/>
</dbReference>
<dbReference type="OrthoDB" id="7202843at2"/>
<dbReference type="STRING" id="887144.BJF91_19960"/>
<sequence length="139" mass="15723">MPIPVSQPIAGPARRCGTCTLCCRLPDIEELDKPANQPCRHCNQTGCRIYEARPQLCRDFLCLWMEGHIGPEWHPQDSHMMVYGQGAQVTVLVDPAFPDVWQRPPYSDQMRRWASQAEPKGGYVIVFIGDTVVKISPQM</sequence>
<dbReference type="RefSeq" id="WP_075615117.1">
    <property type="nucleotide sequence ID" value="NZ_JACIED010000001.1"/>
</dbReference>
<organism evidence="2 3">
    <name type="scientific">Allorhizobium taibaishanense</name>
    <dbReference type="NCBI Taxonomy" id="887144"/>
    <lineage>
        <taxon>Bacteria</taxon>
        <taxon>Pseudomonadati</taxon>
        <taxon>Pseudomonadota</taxon>
        <taxon>Alphaproteobacteria</taxon>
        <taxon>Hyphomicrobiales</taxon>
        <taxon>Rhizobiaceae</taxon>
        <taxon>Rhizobium/Agrobacterium group</taxon>
        <taxon>Allorhizobium</taxon>
    </lineage>
</organism>
<keyword evidence="3" id="KW-1185">Reference proteome</keyword>
<dbReference type="Proteomes" id="UP000185598">
    <property type="component" value="Unassembled WGS sequence"/>
</dbReference>
<dbReference type="InterPro" id="IPR052572">
    <property type="entry name" value="UPF0153_domain"/>
</dbReference>
<dbReference type="Proteomes" id="UP000544107">
    <property type="component" value="Unassembled WGS sequence"/>
</dbReference>
<reference evidence="1 4" key="2">
    <citation type="submission" date="2020-08" db="EMBL/GenBank/DDBJ databases">
        <title>Genomic Encyclopedia of Type Strains, Phase IV (KMG-IV): sequencing the most valuable type-strain genomes for metagenomic binning, comparative biology and taxonomic classification.</title>
        <authorList>
            <person name="Goeker M."/>
        </authorList>
    </citation>
    <scope>NUCLEOTIDE SEQUENCE [LARGE SCALE GENOMIC DNA]</scope>
    <source>
        <strain evidence="1 4">DSM 100021</strain>
    </source>
</reference>
<dbReference type="AlphaFoldDB" id="A0A1Q9A484"/>
<evidence type="ECO:0000313" key="3">
    <source>
        <dbReference type="Proteomes" id="UP000185598"/>
    </source>
</evidence>
<dbReference type="PANTHER" id="PTHR36931">
    <property type="entry name" value="UPF0153 PROTEIN YEIW"/>
    <property type="match status" value="1"/>
</dbReference>
<evidence type="ECO:0000313" key="1">
    <source>
        <dbReference type="EMBL" id="MBB4006379.1"/>
    </source>
</evidence>